<dbReference type="Gene3D" id="1.20.1280.50">
    <property type="match status" value="1"/>
</dbReference>
<organism evidence="2 3">
    <name type="scientific">Arachis hypogaea</name>
    <name type="common">Peanut</name>
    <dbReference type="NCBI Taxonomy" id="3818"/>
    <lineage>
        <taxon>Eukaryota</taxon>
        <taxon>Viridiplantae</taxon>
        <taxon>Streptophyta</taxon>
        <taxon>Embryophyta</taxon>
        <taxon>Tracheophyta</taxon>
        <taxon>Spermatophyta</taxon>
        <taxon>Magnoliopsida</taxon>
        <taxon>eudicotyledons</taxon>
        <taxon>Gunneridae</taxon>
        <taxon>Pentapetalae</taxon>
        <taxon>rosids</taxon>
        <taxon>fabids</taxon>
        <taxon>Fabales</taxon>
        <taxon>Fabaceae</taxon>
        <taxon>Papilionoideae</taxon>
        <taxon>50 kb inversion clade</taxon>
        <taxon>dalbergioids sensu lato</taxon>
        <taxon>Dalbergieae</taxon>
        <taxon>Pterocarpus clade</taxon>
        <taxon>Arachis</taxon>
    </lineage>
</organism>
<reference evidence="2 3" key="1">
    <citation type="submission" date="2019-01" db="EMBL/GenBank/DDBJ databases">
        <title>Sequencing of cultivated peanut Arachis hypogaea provides insights into genome evolution and oil improvement.</title>
        <authorList>
            <person name="Chen X."/>
        </authorList>
    </citation>
    <scope>NUCLEOTIDE SEQUENCE [LARGE SCALE GENOMIC DNA]</scope>
    <source>
        <strain evidence="3">cv. Fuhuasheng</strain>
        <tissue evidence="2">Leaves</tissue>
    </source>
</reference>
<dbReference type="PROSITE" id="PS50181">
    <property type="entry name" value="FBOX"/>
    <property type="match status" value="1"/>
</dbReference>
<evidence type="ECO:0000313" key="3">
    <source>
        <dbReference type="Proteomes" id="UP000289738"/>
    </source>
</evidence>
<proteinExistence type="predicted"/>
<dbReference type="SUPFAM" id="SSF81383">
    <property type="entry name" value="F-box domain"/>
    <property type="match status" value="1"/>
</dbReference>
<protein>
    <recommendedName>
        <fullName evidence="1">F-box domain-containing protein</fullName>
    </recommendedName>
</protein>
<feature type="domain" description="F-box" evidence="1">
    <location>
        <begin position="17"/>
        <end position="71"/>
    </location>
</feature>
<dbReference type="InterPro" id="IPR036047">
    <property type="entry name" value="F-box-like_dom_sf"/>
</dbReference>
<dbReference type="PANTHER" id="PTHR31293:SF12">
    <property type="entry name" value="RNI-LIKE SUPERFAMILY PROTEIN"/>
    <property type="match status" value="1"/>
</dbReference>
<comment type="caution">
    <text evidence="2">The sequence shown here is derived from an EMBL/GenBank/DDBJ whole genome shotgun (WGS) entry which is preliminary data.</text>
</comment>
<sequence length="198" mass="23272">MSQNGKRRKQRKAAVDRDVISRLPDEILCNILSFLPTRTSVATSVLSRRWRYLWKKVHVLDLNDDFLYTPERSHKEAQERFLIFLNKFELLRRPIRKFHLSCRVGDYGYNDRFDWIDYVITRVSELHFSMRTDGESHDLHEPFYSTSLVSLVLDGNINISLEDFDPTHSESIFPSLKNLELHVNYVDLNVLLSGCPAL</sequence>
<dbReference type="Proteomes" id="UP000289738">
    <property type="component" value="Chromosome B09"/>
</dbReference>
<accession>A0A444XCL6</accession>
<evidence type="ECO:0000313" key="2">
    <source>
        <dbReference type="EMBL" id="RYQ87449.1"/>
    </source>
</evidence>
<name>A0A444XCL6_ARAHY</name>
<dbReference type="InterPro" id="IPR001810">
    <property type="entry name" value="F-box_dom"/>
</dbReference>
<dbReference type="InterPro" id="IPR053781">
    <property type="entry name" value="F-box_AtFBL13-like"/>
</dbReference>
<dbReference type="EMBL" id="SDMP01000019">
    <property type="protein sequence ID" value="RYQ87449.1"/>
    <property type="molecule type" value="Genomic_DNA"/>
</dbReference>
<dbReference type="CDD" id="cd22160">
    <property type="entry name" value="F-box_AtFBL13-like"/>
    <property type="match status" value="1"/>
</dbReference>
<dbReference type="InterPro" id="IPR055294">
    <property type="entry name" value="FBL60-like"/>
</dbReference>
<gene>
    <name evidence="2" type="ORF">Ahy_B09g094969</name>
</gene>
<evidence type="ECO:0000259" key="1">
    <source>
        <dbReference type="PROSITE" id="PS50181"/>
    </source>
</evidence>
<dbReference type="Pfam" id="PF00646">
    <property type="entry name" value="F-box"/>
    <property type="match status" value="1"/>
</dbReference>
<dbReference type="STRING" id="3818.A0A444XCL6"/>
<dbReference type="PANTHER" id="PTHR31293">
    <property type="entry name" value="RNI-LIKE SUPERFAMILY PROTEIN"/>
    <property type="match status" value="1"/>
</dbReference>
<dbReference type="SMART" id="SM00256">
    <property type="entry name" value="FBOX"/>
    <property type="match status" value="1"/>
</dbReference>
<keyword evidence="3" id="KW-1185">Reference proteome</keyword>
<dbReference type="AlphaFoldDB" id="A0A444XCL6"/>